<keyword evidence="3" id="KW-1003">Cell membrane</keyword>
<proteinExistence type="inferred from homology"/>
<dbReference type="PANTHER" id="PTHR42703:SF1">
    <property type="entry name" value="NA(+)_H(+) ANTIPORTER SUBUNIT D1"/>
    <property type="match status" value="1"/>
</dbReference>
<feature type="domain" description="NADH:quinone oxidoreductase/Mrp antiporter transmembrane" evidence="9">
    <location>
        <begin position="129"/>
        <end position="418"/>
    </location>
</feature>
<dbReference type="PANTHER" id="PTHR42703">
    <property type="entry name" value="NADH DEHYDROGENASE"/>
    <property type="match status" value="1"/>
</dbReference>
<dbReference type="GO" id="GO:0008137">
    <property type="term" value="F:NADH dehydrogenase (ubiquinone) activity"/>
    <property type="evidence" value="ECO:0007669"/>
    <property type="project" value="InterPro"/>
</dbReference>
<gene>
    <name evidence="10" type="primary">mrpD</name>
    <name evidence="10" type="ORF">AAE02nite_35030</name>
</gene>
<feature type="transmembrane region" description="Helical" evidence="8">
    <location>
        <begin position="403"/>
        <end position="426"/>
    </location>
</feature>
<evidence type="ECO:0000256" key="2">
    <source>
        <dbReference type="ARBA" id="ARBA00005346"/>
    </source>
</evidence>
<dbReference type="EMBL" id="BJYS01000027">
    <property type="protein sequence ID" value="GEO05839.1"/>
    <property type="molecule type" value="Genomic_DNA"/>
</dbReference>
<feature type="transmembrane region" description="Helical" evidence="8">
    <location>
        <begin position="133"/>
        <end position="152"/>
    </location>
</feature>
<name>A0A512B1M9_9BACT</name>
<evidence type="ECO:0000256" key="4">
    <source>
        <dbReference type="ARBA" id="ARBA00022692"/>
    </source>
</evidence>
<feature type="transmembrane region" description="Helical" evidence="8">
    <location>
        <begin position="362"/>
        <end position="383"/>
    </location>
</feature>
<evidence type="ECO:0000256" key="1">
    <source>
        <dbReference type="ARBA" id="ARBA00004651"/>
    </source>
</evidence>
<feature type="transmembrane region" description="Helical" evidence="8">
    <location>
        <begin position="299"/>
        <end position="321"/>
    </location>
</feature>
<dbReference type="InterPro" id="IPR001750">
    <property type="entry name" value="ND/Mrp_TM"/>
</dbReference>
<feature type="transmembrane region" description="Helical" evidence="8">
    <location>
        <begin position="32"/>
        <end position="53"/>
    </location>
</feature>
<comment type="similarity">
    <text evidence="2">Belongs to the CPA3 antiporters (TC 2.A.63) subunit D family.</text>
</comment>
<evidence type="ECO:0000256" key="6">
    <source>
        <dbReference type="ARBA" id="ARBA00023136"/>
    </source>
</evidence>
<dbReference type="Proteomes" id="UP000321532">
    <property type="component" value="Unassembled WGS sequence"/>
</dbReference>
<evidence type="ECO:0000313" key="10">
    <source>
        <dbReference type="EMBL" id="GEO05839.1"/>
    </source>
</evidence>
<evidence type="ECO:0000256" key="8">
    <source>
        <dbReference type="SAM" id="Phobius"/>
    </source>
</evidence>
<feature type="transmembrane region" description="Helical" evidence="8">
    <location>
        <begin position="239"/>
        <end position="258"/>
    </location>
</feature>
<feature type="transmembrane region" description="Helical" evidence="8">
    <location>
        <begin position="73"/>
        <end position="96"/>
    </location>
</feature>
<evidence type="ECO:0000313" key="11">
    <source>
        <dbReference type="Proteomes" id="UP000321532"/>
    </source>
</evidence>
<dbReference type="GO" id="GO:0005886">
    <property type="term" value="C:plasma membrane"/>
    <property type="evidence" value="ECO:0007669"/>
    <property type="project" value="UniProtKB-SubCell"/>
</dbReference>
<keyword evidence="4 7" id="KW-0812">Transmembrane</keyword>
<dbReference type="GO" id="GO:0042773">
    <property type="term" value="P:ATP synthesis coupled electron transport"/>
    <property type="evidence" value="ECO:0007669"/>
    <property type="project" value="InterPro"/>
</dbReference>
<dbReference type="Pfam" id="PF00361">
    <property type="entry name" value="Proton_antipo_M"/>
    <property type="match status" value="1"/>
</dbReference>
<feature type="transmembrane region" description="Helical" evidence="8">
    <location>
        <begin position="455"/>
        <end position="473"/>
    </location>
</feature>
<evidence type="ECO:0000259" key="9">
    <source>
        <dbReference type="Pfam" id="PF00361"/>
    </source>
</evidence>
<feature type="transmembrane region" description="Helical" evidence="8">
    <location>
        <begin position="205"/>
        <end position="227"/>
    </location>
</feature>
<feature type="transmembrane region" description="Helical" evidence="8">
    <location>
        <begin position="108"/>
        <end position="127"/>
    </location>
</feature>
<dbReference type="AlphaFoldDB" id="A0A512B1M9"/>
<comment type="subcellular location">
    <subcellularLocation>
        <location evidence="1">Cell membrane</location>
        <topology evidence="1">Multi-pass membrane protein</topology>
    </subcellularLocation>
    <subcellularLocation>
        <location evidence="7">Membrane</location>
        <topology evidence="7">Multi-pass membrane protein</topology>
    </subcellularLocation>
</comment>
<evidence type="ECO:0000256" key="7">
    <source>
        <dbReference type="RuleBase" id="RU000320"/>
    </source>
</evidence>
<reference evidence="10 11" key="1">
    <citation type="submission" date="2019-07" db="EMBL/GenBank/DDBJ databases">
        <title>Whole genome shotgun sequence of Adhaeribacter aerolatus NBRC 106133.</title>
        <authorList>
            <person name="Hosoyama A."/>
            <person name="Uohara A."/>
            <person name="Ohji S."/>
            <person name="Ichikawa N."/>
        </authorList>
    </citation>
    <scope>NUCLEOTIDE SEQUENCE [LARGE SCALE GENOMIC DNA]</scope>
    <source>
        <strain evidence="10 11">NBRC 106133</strain>
    </source>
</reference>
<feature type="transmembrane region" description="Helical" evidence="8">
    <location>
        <begin position="327"/>
        <end position="350"/>
    </location>
</feature>
<organism evidence="10 11">
    <name type="scientific">Adhaeribacter aerolatus</name>
    <dbReference type="NCBI Taxonomy" id="670289"/>
    <lineage>
        <taxon>Bacteria</taxon>
        <taxon>Pseudomonadati</taxon>
        <taxon>Bacteroidota</taxon>
        <taxon>Cytophagia</taxon>
        <taxon>Cytophagales</taxon>
        <taxon>Hymenobacteraceae</taxon>
        <taxon>Adhaeribacter</taxon>
    </lineage>
</organism>
<dbReference type="OrthoDB" id="9807568at2"/>
<accession>A0A512B1M9</accession>
<evidence type="ECO:0000256" key="5">
    <source>
        <dbReference type="ARBA" id="ARBA00022989"/>
    </source>
</evidence>
<protein>
    <submittedName>
        <fullName evidence="10">Cation:proton antiporter</fullName>
    </submittedName>
</protein>
<dbReference type="InterPro" id="IPR050586">
    <property type="entry name" value="CPA3_Na-H_Antiporter_D"/>
</dbReference>
<sequence>MTINLIILPVLLQFLLAIILLFFWTRTSIQKIISIAGSMFSILVAVLLFSAVYNNKIITMQAGNWGPPFGITFVADTFSTTMVLLASISAAAVTVFSSVTIKKARMKFGYFPSFHFLLMGLNGAFLTGDIFNLYVWFEVVILSSFVFITLGGKKVQIEGAVKYFTLNFLASMIFLTAIAVLYGLAGSLNMADLSGKIQNIQNQGLVQVTAVLFLVGFGIKSAMFPLYFWLPDSYHTPQAAISAIFAGLLTKVGIYALLRVFSLIFIPDLFMKNLIVILAGLTLFSGGLGALVQVNMRKMLSYLIVCHIGYIIGGLGMFTVAALSGAIFYLIHDIIIKTNLFLVAGVIYKINGELNMKRMGGIYANYPALSLLMAIPLFSLIGVPPLSGFWPKIDLFKESFTTANYFLLGCFIFGSVITLFVISKLWSEVFWKKMKNPVRKPYIRYYDEMPQNQKVLLILPIIFLSLILLYIGLGAENIFQLSNKIATELMDTTAYKNAVLGTTKIHITP</sequence>
<keyword evidence="6 8" id="KW-0472">Membrane</keyword>
<feature type="transmembrane region" description="Helical" evidence="8">
    <location>
        <begin position="164"/>
        <end position="185"/>
    </location>
</feature>
<dbReference type="RefSeq" id="WP_146900676.1">
    <property type="nucleotide sequence ID" value="NZ_BJYS01000027.1"/>
</dbReference>
<feature type="transmembrane region" description="Helical" evidence="8">
    <location>
        <begin position="6"/>
        <end position="25"/>
    </location>
</feature>
<keyword evidence="11" id="KW-1185">Reference proteome</keyword>
<evidence type="ECO:0000256" key="3">
    <source>
        <dbReference type="ARBA" id="ARBA00022475"/>
    </source>
</evidence>
<feature type="transmembrane region" description="Helical" evidence="8">
    <location>
        <begin position="270"/>
        <end position="292"/>
    </location>
</feature>
<keyword evidence="5 8" id="KW-1133">Transmembrane helix</keyword>
<comment type="caution">
    <text evidence="10">The sequence shown here is derived from an EMBL/GenBank/DDBJ whole genome shotgun (WGS) entry which is preliminary data.</text>
</comment>
<dbReference type="PRINTS" id="PR01437">
    <property type="entry name" value="NUOXDRDTASE4"/>
</dbReference>
<dbReference type="InterPro" id="IPR003918">
    <property type="entry name" value="NADH_UbQ_OxRdtase"/>
</dbReference>